<accession>A0A242A3X7</accession>
<dbReference type="EMBL" id="NGKU01000001">
    <property type="protein sequence ID" value="OTN75747.1"/>
    <property type="molecule type" value="Genomic_DNA"/>
</dbReference>
<dbReference type="InterPro" id="IPR035167">
    <property type="entry name" value="DUF5316"/>
</dbReference>
<keyword evidence="1" id="KW-1133">Transmembrane helix</keyword>
<dbReference type="AlphaFoldDB" id="A0A242A3X7"/>
<evidence type="ECO:0000313" key="2">
    <source>
        <dbReference type="EMBL" id="OTN75747.1"/>
    </source>
</evidence>
<gene>
    <name evidence="2" type="ORF">A5886_000823</name>
</gene>
<protein>
    <submittedName>
        <fullName evidence="2">Uncharacterized protein</fullName>
    </submittedName>
</protein>
<keyword evidence="1" id="KW-0472">Membrane</keyword>
<evidence type="ECO:0000256" key="1">
    <source>
        <dbReference type="SAM" id="Phobius"/>
    </source>
</evidence>
<feature type="transmembrane region" description="Helical" evidence="1">
    <location>
        <begin position="7"/>
        <end position="24"/>
    </location>
</feature>
<proteinExistence type="predicted"/>
<keyword evidence="3" id="KW-1185">Reference proteome</keyword>
<dbReference type="STRING" id="1834191.A5886_000823"/>
<comment type="caution">
    <text evidence="2">The sequence shown here is derived from an EMBL/GenBank/DDBJ whole genome shotgun (WGS) entry which is preliminary data.</text>
</comment>
<reference evidence="2 3" key="1">
    <citation type="submission" date="2017-05" db="EMBL/GenBank/DDBJ databases">
        <title>The Genome Sequence of Enterococcus sp. 8G7_MSG3316.</title>
        <authorList>
            <consortium name="The Broad Institute Genomics Platform"/>
            <consortium name="The Broad Institute Genomic Center for Infectious Diseases"/>
            <person name="Earl A."/>
            <person name="Manson A."/>
            <person name="Schwartman J."/>
            <person name="Gilmore M."/>
            <person name="Abouelleil A."/>
            <person name="Cao P."/>
            <person name="Chapman S."/>
            <person name="Cusick C."/>
            <person name="Shea T."/>
            <person name="Young S."/>
            <person name="Neafsey D."/>
            <person name="Nusbaum C."/>
            <person name="Birren B."/>
        </authorList>
    </citation>
    <scope>NUCLEOTIDE SEQUENCE [LARGE SCALE GENOMIC DNA]</scope>
    <source>
        <strain evidence="2 3">8G7_MSG3316</strain>
    </source>
</reference>
<sequence>MGIEMKYYVSIFALATIIGLLFKSLHMNQWMTYVGSGALILGLILSGTLVSGDRMRANAQSDTGAKEAYVWYLFVFAIPFLLLMLFG</sequence>
<organism evidence="2 3">
    <name type="scientific">Candidatus Enterococcus testudinis</name>
    <dbReference type="NCBI Taxonomy" id="1834191"/>
    <lineage>
        <taxon>Bacteria</taxon>
        <taxon>Bacillati</taxon>
        <taxon>Bacillota</taxon>
        <taxon>Bacilli</taxon>
        <taxon>Lactobacillales</taxon>
        <taxon>Enterococcaceae</taxon>
        <taxon>Enterococcus</taxon>
    </lineage>
</organism>
<evidence type="ECO:0000313" key="3">
    <source>
        <dbReference type="Proteomes" id="UP000195043"/>
    </source>
</evidence>
<dbReference type="Proteomes" id="UP000195043">
    <property type="component" value="Unassembled WGS sequence"/>
</dbReference>
<dbReference type="Pfam" id="PF17247">
    <property type="entry name" value="DUF5316"/>
    <property type="match status" value="1"/>
</dbReference>
<name>A0A242A3X7_9ENTE</name>
<feature type="transmembrane region" description="Helical" evidence="1">
    <location>
        <begin position="69"/>
        <end position="86"/>
    </location>
</feature>
<keyword evidence="1" id="KW-0812">Transmembrane</keyword>
<feature type="transmembrane region" description="Helical" evidence="1">
    <location>
        <begin position="30"/>
        <end position="49"/>
    </location>
</feature>